<gene>
    <name evidence="6" type="ORF">K469DRAFT_55366</name>
</gene>
<reference evidence="6" key="1">
    <citation type="journal article" date="2020" name="Stud. Mycol.">
        <title>101 Dothideomycetes genomes: a test case for predicting lifestyles and emergence of pathogens.</title>
        <authorList>
            <person name="Haridas S."/>
            <person name="Albert R."/>
            <person name="Binder M."/>
            <person name="Bloem J."/>
            <person name="Labutti K."/>
            <person name="Salamov A."/>
            <person name="Andreopoulos B."/>
            <person name="Baker S."/>
            <person name="Barry K."/>
            <person name="Bills G."/>
            <person name="Bluhm B."/>
            <person name="Cannon C."/>
            <person name="Castanera R."/>
            <person name="Culley D."/>
            <person name="Daum C."/>
            <person name="Ezra D."/>
            <person name="Gonzalez J."/>
            <person name="Henrissat B."/>
            <person name="Kuo A."/>
            <person name="Liang C."/>
            <person name="Lipzen A."/>
            <person name="Lutzoni F."/>
            <person name="Magnuson J."/>
            <person name="Mondo S."/>
            <person name="Nolan M."/>
            <person name="Ohm R."/>
            <person name="Pangilinan J."/>
            <person name="Park H.-J."/>
            <person name="Ramirez L."/>
            <person name="Alfaro M."/>
            <person name="Sun H."/>
            <person name="Tritt A."/>
            <person name="Yoshinaga Y."/>
            <person name="Zwiers L.-H."/>
            <person name="Turgeon B."/>
            <person name="Goodwin S."/>
            <person name="Spatafora J."/>
            <person name="Crous P."/>
            <person name="Grigoriev I."/>
        </authorList>
    </citation>
    <scope>NUCLEOTIDE SEQUENCE</scope>
    <source>
        <strain evidence="6">CBS 207.26</strain>
    </source>
</reference>
<keyword evidence="3" id="KW-0805">Transcription regulation</keyword>
<sequence length="228" mass="25967">MARQLVSSLNEPLELVNIEDIFTLVPELFKRSLWRWSPKKKDYRAVEQHNLSIPDAGRMKTFEQQYIPIVSQKLAPKTRHEILALAISACQHTNIPVVLSAFPSAELLEIFMHEFLQSHKAQHDTWFHVTTFNPSVASIELVAAIVAAGTMTTTCRAFQNFGLALQEVVRVVLPRNFEADNTLTRDLQLLQAWALQVQIGLWSGDKRKMEMAESFQPLLLHVVNLLAR</sequence>
<keyword evidence="4" id="KW-0804">Transcription</keyword>
<evidence type="ECO:0008006" key="8">
    <source>
        <dbReference type="Google" id="ProtNLM"/>
    </source>
</evidence>
<keyword evidence="5" id="KW-0539">Nucleus</keyword>
<evidence type="ECO:0000313" key="7">
    <source>
        <dbReference type="Proteomes" id="UP000800200"/>
    </source>
</evidence>
<dbReference type="EMBL" id="ML994726">
    <property type="protein sequence ID" value="KAF2175745.1"/>
    <property type="molecule type" value="Genomic_DNA"/>
</dbReference>
<name>A0A6A6D9H1_9PEZI</name>
<protein>
    <recommendedName>
        <fullName evidence="8">Transcription factor domain-containing protein</fullName>
    </recommendedName>
</protein>
<accession>A0A6A6D9H1</accession>
<evidence type="ECO:0000256" key="1">
    <source>
        <dbReference type="ARBA" id="ARBA00022723"/>
    </source>
</evidence>
<evidence type="ECO:0000256" key="4">
    <source>
        <dbReference type="ARBA" id="ARBA00023163"/>
    </source>
</evidence>
<keyword evidence="2" id="KW-0862">Zinc</keyword>
<organism evidence="6 7">
    <name type="scientific">Zopfia rhizophila CBS 207.26</name>
    <dbReference type="NCBI Taxonomy" id="1314779"/>
    <lineage>
        <taxon>Eukaryota</taxon>
        <taxon>Fungi</taxon>
        <taxon>Dikarya</taxon>
        <taxon>Ascomycota</taxon>
        <taxon>Pezizomycotina</taxon>
        <taxon>Dothideomycetes</taxon>
        <taxon>Dothideomycetes incertae sedis</taxon>
        <taxon>Zopfiaceae</taxon>
        <taxon>Zopfia</taxon>
    </lineage>
</organism>
<evidence type="ECO:0000256" key="3">
    <source>
        <dbReference type="ARBA" id="ARBA00023015"/>
    </source>
</evidence>
<dbReference type="GO" id="GO:0046872">
    <property type="term" value="F:metal ion binding"/>
    <property type="evidence" value="ECO:0007669"/>
    <property type="project" value="UniProtKB-KW"/>
</dbReference>
<evidence type="ECO:0000256" key="2">
    <source>
        <dbReference type="ARBA" id="ARBA00022833"/>
    </source>
</evidence>
<dbReference type="Proteomes" id="UP000800200">
    <property type="component" value="Unassembled WGS sequence"/>
</dbReference>
<dbReference type="OrthoDB" id="40579at2759"/>
<evidence type="ECO:0000256" key="5">
    <source>
        <dbReference type="ARBA" id="ARBA00023242"/>
    </source>
</evidence>
<keyword evidence="1" id="KW-0479">Metal-binding</keyword>
<dbReference type="PANTHER" id="PTHR47660">
    <property type="entry name" value="TRANSCRIPTION FACTOR WITH C2H2 AND ZN(2)-CYS(6) DNA BINDING DOMAIN (EUROFUNG)-RELATED-RELATED"/>
    <property type="match status" value="1"/>
</dbReference>
<evidence type="ECO:0000313" key="6">
    <source>
        <dbReference type="EMBL" id="KAF2175745.1"/>
    </source>
</evidence>
<dbReference type="AlphaFoldDB" id="A0A6A6D9H1"/>
<keyword evidence="7" id="KW-1185">Reference proteome</keyword>
<dbReference type="PANTHER" id="PTHR47660:SF2">
    <property type="entry name" value="TRANSCRIPTION FACTOR WITH C2H2 AND ZN(2)-CYS(6) DNA BINDING DOMAIN (EUROFUNG)"/>
    <property type="match status" value="1"/>
</dbReference>
<proteinExistence type="predicted"/>